<keyword evidence="3" id="KW-0227">DNA damage</keyword>
<dbReference type="GO" id="GO:0003697">
    <property type="term" value="F:single-stranded DNA binding"/>
    <property type="evidence" value="ECO:0007669"/>
    <property type="project" value="InterPro"/>
</dbReference>
<proteinExistence type="inferred from homology"/>
<dbReference type="RefSeq" id="WP_089357100.1">
    <property type="nucleotide sequence ID" value="NZ_FZPD01000004.1"/>
</dbReference>
<evidence type="ECO:0000256" key="7">
    <source>
        <dbReference type="ARBA" id="ARBA00023239"/>
    </source>
</evidence>
<name>A0A239K2W8_EKHLU</name>
<gene>
    <name evidence="10" type="ORF">SAMN05421640_2385</name>
</gene>
<dbReference type="EC" id="3.4.-.-" evidence="8"/>
<dbReference type="GO" id="GO:0008233">
    <property type="term" value="F:peptidase activity"/>
    <property type="evidence" value="ECO:0007669"/>
    <property type="project" value="UniProtKB-KW"/>
</dbReference>
<evidence type="ECO:0000313" key="11">
    <source>
        <dbReference type="Proteomes" id="UP000198393"/>
    </source>
</evidence>
<protein>
    <recommendedName>
        <fullName evidence="8">Abasic site processing protein</fullName>
        <ecNumber evidence="8">3.4.-.-</ecNumber>
    </recommendedName>
</protein>
<evidence type="ECO:0000256" key="8">
    <source>
        <dbReference type="RuleBase" id="RU364100"/>
    </source>
</evidence>
<evidence type="ECO:0000256" key="5">
    <source>
        <dbReference type="ARBA" id="ARBA00023124"/>
    </source>
</evidence>
<dbReference type="GO" id="GO:0106300">
    <property type="term" value="P:protein-DNA covalent cross-linking repair"/>
    <property type="evidence" value="ECO:0007669"/>
    <property type="project" value="InterPro"/>
</dbReference>
<dbReference type="Proteomes" id="UP000198393">
    <property type="component" value="Unassembled WGS sequence"/>
</dbReference>
<keyword evidence="7" id="KW-0456">Lyase</keyword>
<evidence type="ECO:0000256" key="2">
    <source>
        <dbReference type="ARBA" id="ARBA00022670"/>
    </source>
</evidence>
<dbReference type="OrthoDB" id="9782620at2"/>
<dbReference type="InterPro" id="IPR003738">
    <property type="entry name" value="SRAP"/>
</dbReference>
<dbReference type="AlphaFoldDB" id="A0A239K2W8"/>
<evidence type="ECO:0000256" key="9">
    <source>
        <dbReference type="SAM" id="MobiDB-lite"/>
    </source>
</evidence>
<feature type="region of interest" description="Disordered" evidence="9">
    <location>
        <begin position="207"/>
        <end position="227"/>
    </location>
</feature>
<sequence>MLDRYTITLNPDELALVLGAEVPDVYQPQYNAAPTKILPIITSSDSDKISLFNWGLMAMWSNNRAMSPKFFNLPMDSVINKASYRKKLATHRCVIPMDGFYLWKQVAKKQQVPHYFFYPDKKVFSVAGLWEEGDDGTHSFIMITRPANEQISDFQEDMPAILDTANTRKWLQSDDQEELQTLLNIETKDELISHTVSPKIKDIDGNDGSFIKPAPASDQHGNYTLFT</sequence>
<accession>A0A239K2W8</accession>
<evidence type="ECO:0000256" key="6">
    <source>
        <dbReference type="ARBA" id="ARBA00023125"/>
    </source>
</evidence>
<keyword evidence="4 8" id="KW-0378">Hydrolase</keyword>
<dbReference type="GO" id="GO:0016829">
    <property type="term" value="F:lyase activity"/>
    <property type="evidence" value="ECO:0007669"/>
    <property type="project" value="UniProtKB-KW"/>
</dbReference>
<keyword evidence="6" id="KW-0238">DNA-binding</keyword>
<dbReference type="Gene3D" id="3.90.1680.10">
    <property type="entry name" value="SOS response associated peptidase-like"/>
    <property type="match status" value="1"/>
</dbReference>
<reference evidence="10 11" key="1">
    <citation type="submission" date="2017-06" db="EMBL/GenBank/DDBJ databases">
        <authorList>
            <person name="Kim H.J."/>
            <person name="Triplett B.A."/>
        </authorList>
    </citation>
    <scope>NUCLEOTIDE SEQUENCE [LARGE SCALE GENOMIC DNA]</scope>
    <source>
        <strain evidence="10 11">DSM 19307</strain>
    </source>
</reference>
<dbReference type="PANTHER" id="PTHR13604:SF0">
    <property type="entry name" value="ABASIC SITE PROCESSING PROTEIN HMCES"/>
    <property type="match status" value="1"/>
</dbReference>
<keyword evidence="11" id="KW-1185">Reference proteome</keyword>
<evidence type="ECO:0000256" key="3">
    <source>
        <dbReference type="ARBA" id="ARBA00022763"/>
    </source>
</evidence>
<evidence type="ECO:0000313" key="10">
    <source>
        <dbReference type="EMBL" id="SNT12435.1"/>
    </source>
</evidence>
<evidence type="ECO:0000256" key="1">
    <source>
        <dbReference type="ARBA" id="ARBA00008136"/>
    </source>
</evidence>
<dbReference type="Pfam" id="PF02586">
    <property type="entry name" value="SRAP"/>
    <property type="match status" value="1"/>
</dbReference>
<dbReference type="InterPro" id="IPR036590">
    <property type="entry name" value="SRAP-like"/>
</dbReference>
<evidence type="ECO:0000256" key="4">
    <source>
        <dbReference type="ARBA" id="ARBA00022801"/>
    </source>
</evidence>
<keyword evidence="2 8" id="KW-0645">Protease</keyword>
<dbReference type="PANTHER" id="PTHR13604">
    <property type="entry name" value="DC12-RELATED"/>
    <property type="match status" value="1"/>
</dbReference>
<organism evidence="10 11">
    <name type="scientific">Ekhidna lutea</name>
    <dbReference type="NCBI Taxonomy" id="447679"/>
    <lineage>
        <taxon>Bacteria</taxon>
        <taxon>Pseudomonadati</taxon>
        <taxon>Bacteroidota</taxon>
        <taxon>Cytophagia</taxon>
        <taxon>Cytophagales</taxon>
        <taxon>Reichenbachiellaceae</taxon>
        <taxon>Ekhidna</taxon>
    </lineage>
</organism>
<comment type="similarity">
    <text evidence="1 8">Belongs to the SOS response-associated peptidase family.</text>
</comment>
<dbReference type="SUPFAM" id="SSF143081">
    <property type="entry name" value="BB1717-like"/>
    <property type="match status" value="1"/>
</dbReference>
<dbReference type="EMBL" id="FZPD01000004">
    <property type="protein sequence ID" value="SNT12435.1"/>
    <property type="molecule type" value="Genomic_DNA"/>
</dbReference>
<dbReference type="GO" id="GO:0006508">
    <property type="term" value="P:proteolysis"/>
    <property type="evidence" value="ECO:0007669"/>
    <property type="project" value="UniProtKB-KW"/>
</dbReference>
<keyword evidence="5" id="KW-0190">Covalent protein-DNA linkage</keyword>